<dbReference type="EMBL" id="BAAAZG010000016">
    <property type="protein sequence ID" value="GAA4069668.1"/>
    <property type="molecule type" value="Genomic_DNA"/>
</dbReference>
<organism evidence="2 3">
    <name type="scientific">Actinomadura miaoliensis</name>
    <dbReference type="NCBI Taxonomy" id="430685"/>
    <lineage>
        <taxon>Bacteria</taxon>
        <taxon>Bacillati</taxon>
        <taxon>Actinomycetota</taxon>
        <taxon>Actinomycetes</taxon>
        <taxon>Streptosporangiales</taxon>
        <taxon>Thermomonosporaceae</taxon>
        <taxon>Actinomadura</taxon>
    </lineage>
</organism>
<sequence>MIRSAVLLPPLDHLRIARDELPGDCGGRGDLDPRVRPKATSAPEEAGVPALIATIPSITL</sequence>
<dbReference type="RefSeq" id="WP_425549399.1">
    <property type="nucleotide sequence ID" value="NZ_BAAAZG010000016.1"/>
</dbReference>
<proteinExistence type="predicted"/>
<reference evidence="3" key="1">
    <citation type="journal article" date="2019" name="Int. J. Syst. Evol. Microbiol.">
        <title>The Global Catalogue of Microorganisms (GCM) 10K type strain sequencing project: providing services to taxonomists for standard genome sequencing and annotation.</title>
        <authorList>
            <consortium name="The Broad Institute Genomics Platform"/>
            <consortium name="The Broad Institute Genome Sequencing Center for Infectious Disease"/>
            <person name="Wu L."/>
            <person name="Ma J."/>
        </authorList>
    </citation>
    <scope>NUCLEOTIDE SEQUENCE [LARGE SCALE GENOMIC DNA]</scope>
    <source>
        <strain evidence="3">JCM 16702</strain>
    </source>
</reference>
<evidence type="ECO:0000256" key="1">
    <source>
        <dbReference type="SAM" id="MobiDB-lite"/>
    </source>
</evidence>
<protein>
    <submittedName>
        <fullName evidence="2">Uncharacterized protein</fullName>
    </submittedName>
</protein>
<gene>
    <name evidence="2" type="ORF">GCM10022214_26190</name>
</gene>
<comment type="caution">
    <text evidence="2">The sequence shown here is derived from an EMBL/GenBank/DDBJ whole genome shotgun (WGS) entry which is preliminary data.</text>
</comment>
<evidence type="ECO:0000313" key="3">
    <source>
        <dbReference type="Proteomes" id="UP001500683"/>
    </source>
</evidence>
<dbReference type="Proteomes" id="UP001500683">
    <property type="component" value="Unassembled WGS sequence"/>
</dbReference>
<feature type="region of interest" description="Disordered" evidence="1">
    <location>
        <begin position="24"/>
        <end position="46"/>
    </location>
</feature>
<evidence type="ECO:0000313" key="2">
    <source>
        <dbReference type="EMBL" id="GAA4069668.1"/>
    </source>
</evidence>
<keyword evidence="3" id="KW-1185">Reference proteome</keyword>
<feature type="compositionally biased region" description="Basic and acidic residues" evidence="1">
    <location>
        <begin position="24"/>
        <end position="35"/>
    </location>
</feature>
<name>A0ABP7VLA8_9ACTN</name>
<accession>A0ABP7VLA8</accession>